<accession>A0A9J6MPF9</accession>
<dbReference type="AlphaFoldDB" id="A0A9J6MPF9"/>
<dbReference type="EMBL" id="JAGYPE020000009">
    <property type="protein sequence ID" value="MCH6265314.1"/>
    <property type="molecule type" value="Genomic_DNA"/>
</dbReference>
<sequence length="126" mass="15025">MELDHSYVSNHVPQEFVQLVSYFYSDAKTIEEFWHMTQIAAYKYNSENETDQMQKIAIEAFKQLIRKLKSTKAVRNPIAYFYGVLQNKFMRRFYDELDGEYGVLPGSMANDSWIHSMFMAYYEDKL</sequence>
<evidence type="ECO:0000313" key="1">
    <source>
        <dbReference type="EMBL" id="MCH6265314.1"/>
    </source>
</evidence>
<proteinExistence type="predicted"/>
<comment type="caution">
    <text evidence="1">The sequence shown here is derived from an EMBL/GenBank/DDBJ whole genome shotgun (WGS) entry which is preliminary data.</text>
</comment>
<evidence type="ECO:0000313" key="2">
    <source>
        <dbReference type="Proteomes" id="UP000677265"/>
    </source>
</evidence>
<reference evidence="1 2" key="1">
    <citation type="submission" date="2022-03" db="EMBL/GenBank/DDBJ databases">
        <title>Novel Bacillus species.</title>
        <authorList>
            <person name="Liu G."/>
        </authorList>
    </citation>
    <scope>NUCLEOTIDE SEQUENCE [LARGE SCALE GENOMIC DNA]</scope>
    <source>
        <strain evidence="1 2">FJAT-50051</strain>
    </source>
</reference>
<organism evidence="1 2">
    <name type="scientific">Neobacillus citreus</name>
    <dbReference type="NCBI Taxonomy" id="2833578"/>
    <lineage>
        <taxon>Bacteria</taxon>
        <taxon>Bacillati</taxon>
        <taxon>Bacillota</taxon>
        <taxon>Bacilli</taxon>
        <taxon>Bacillales</taxon>
        <taxon>Bacillaceae</taxon>
        <taxon>Neobacillus</taxon>
    </lineage>
</organism>
<dbReference type="Proteomes" id="UP000677265">
    <property type="component" value="Unassembled WGS sequence"/>
</dbReference>
<name>A0A9J6MPF9_9BACI</name>
<protein>
    <submittedName>
        <fullName evidence="1">Uncharacterized protein</fullName>
    </submittedName>
</protein>
<gene>
    <name evidence="1" type="ORF">KHB02_007205</name>
</gene>
<keyword evidence="2" id="KW-1185">Reference proteome</keyword>